<keyword evidence="1" id="KW-0812">Transmembrane</keyword>
<evidence type="ECO:0000313" key="2">
    <source>
        <dbReference type="EMBL" id="CCI52188.1"/>
    </source>
</evidence>
<comment type="caution">
    <text evidence="2">The sequence shown here is derived from an EMBL/GenBank/DDBJ whole genome shotgun (WGS) entry which is preliminary data.</text>
</comment>
<keyword evidence="1" id="KW-1133">Transmembrane helix</keyword>
<proteinExistence type="predicted"/>
<feature type="transmembrane region" description="Helical" evidence="1">
    <location>
        <begin position="33"/>
        <end position="52"/>
    </location>
</feature>
<protein>
    <submittedName>
        <fullName evidence="2">Putative secreted protein</fullName>
    </submittedName>
</protein>
<gene>
    <name evidence="2" type="ORF">BN13_150049</name>
</gene>
<dbReference type="AlphaFoldDB" id="A0A077MBX1"/>
<dbReference type="InterPro" id="IPR025339">
    <property type="entry name" value="DUF4245"/>
</dbReference>
<name>A0A077MBX1_9MICO</name>
<dbReference type="Pfam" id="PF14030">
    <property type="entry name" value="DUF4245"/>
    <property type="match status" value="1"/>
</dbReference>
<keyword evidence="3" id="KW-1185">Reference proteome</keyword>
<organism evidence="2 3">
    <name type="scientific">Nostocoides jenkinsii Ben 74</name>
    <dbReference type="NCBI Taxonomy" id="1193518"/>
    <lineage>
        <taxon>Bacteria</taxon>
        <taxon>Bacillati</taxon>
        <taxon>Actinomycetota</taxon>
        <taxon>Actinomycetes</taxon>
        <taxon>Micrococcales</taxon>
        <taxon>Intrasporangiaceae</taxon>
        <taxon>Nostocoides</taxon>
    </lineage>
</organism>
<sequence>MWWTIGDMSSDAPPATAPAPRTSMYARGSAANMVRSLLVIIGFMAVLFFAVARVNTASVPQVHIDSLARQVVAQTSWPIAVGKDLPEGWTPSAVRFLPSTDKLRVWHVGYQTPDRTYAAIEQTMNGTADWIRAQTNRAPKTDMVTINGQAWDVYVRDIKTQNSLVHEPAKPGELTTIVTGDATVADLTILAEHMAPFSG</sequence>
<dbReference type="STRING" id="1193518.BN13_150049"/>
<dbReference type="OrthoDB" id="5146801at2"/>
<evidence type="ECO:0000256" key="1">
    <source>
        <dbReference type="SAM" id="Phobius"/>
    </source>
</evidence>
<evidence type="ECO:0000313" key="3">
    <source>
        <dbReference type="Proteomes" id="UP000035720"/>
    </source>
</evidence>
<keyword evidence="1" id="KW-0472">Membrane</keyword>
<dbReference type="Proteomes" id="UP000035720">
    <property type="component" value="Unassembled WGS sequence"/>
</dbReference>
<dbReference type="EMBL" id="CAJC01000057">
    <property type="protein sequence ID" value="CCI52188.1"/>
    <property type="molecule type" value="Genomic_DNA"/>
</dbReference>
<reference evidence="2 3" key="1">
    <citation type="journal article" date="2013" name="ISME J.">
        <title>A metabolic model for members of the genus Tetrasphaera involved in enhanced biological phosphorus removal.</title>
        <authorList>
            <person name="Kristiansen R."/>
            <person name="Nguyen H.T.T."/>
            <person name="Saunders A.M."/>
            <person name="Nielsen J.L."/>
            <person name="Wimmer R."/>
            <person name="Le V.Q."/>
            <person name="McIlroy S.J."/>
            <person name="Petrovski S."/>
            <person name="Seviour R.J."/>
            <person name="Calteau A."/>
            <person name="Nielsen K.L."/>
            <person name="Nielsen P.H."/>
        </authorList>
    </citation>
    <scope>NUCLEOTIDE SEQUENCE [LARGE SCALE GENOMIC DNA]</scope>
    <source>
        <strain evidence="2 3">Ben 74</strain>
    </source>
</reference>
<accession>A0A077MBX1</accession>